<feature type="transmembrane region" description="Helical" evidence="8">
    <location>
        <begin position="249"/>
        <end position="270"/>
    </location>
</feature>
<evidence type="ECO:0000256" key="8">
    <source>
        <dbReference type="RuleBase" id="RU365066"/>
    </source>
</evidence>
<evidence type="ECO:0000313" key="10">
    <source>
        <dbReference type="Proteomes" id="UP001303046"/>
    </source>
</evidence>
<keyword evidence="8" id="KW-0333">Golgi apparatus</keyword>
<feature type="transmembrane region" description="Helical" evidence="8">
    <location>
        <begin position="319"/>
        <end position="338"/>
    </location>
</feature>
<name>A0ABR1DXP7_NECAM</name>
<evidence type="ECO:0000256" key="5">
    <source>
        <dbReference type="ARBA" id="ARBA00022729"/>
    </source>
</evidence>
<dbReference type="Pfam" id="PF04080">
    <property type="entry name" value="Per1"/>
    <property type="match status" value="1"/>
</dbReference>
<feature type="transmembrane region" description="Helical" evidence="8">
    <location>
        <begin position="163"/>
        <end position="182"/>
    </location>
</feature>
<comment type="subcellular location">
    <subcellularLocation>
        <location evidence="1">Endomembrane system</location>
        <topology evidence="1">Multi-pass membrane protein</topology>
    </subcellularLocation>
    <subcellularLocation>
        <location evidence="8">Golgi apparatus membrane</location>
        <topology evidence="8">Multi-pass membrane protein</topology>
    </subcellularLocation>
</comment>
<comment type="function">
    <text evidence="8">Involved in the lipid remodeling steps of GPI-anchor maturation.</text>
</comment>
<protein>
    <recommendedName>
        <fullName evidence="8">Post-GPI attachment to proteins factor 3</fullName>
    </recommendedName>
</protein>
<evidence type="ECO:0000256" key="6">
    <source>
        <dbReference type="ARBA" id="ARBA00022989"/>
    </source>
</evidence>
<keyword evidence="10" id="KW-1185">Reference proteome</keyword>
<dbReference type="InterPro" id="IPR007217">
    <property type="entry name" value="Per1-like"/>
</dbReference>
<keyword evidence="5" id="KW-0732">Signal</keyword>
<evidence type="ECO:0000256" key="2">
    <source>
        <dbReference type="ARBA" id="ARBA00006387"/>
    </source>
</evidence>
<feature type="transmembrane region" description="Helical" evidence="8">
    <location>
        <begin position="194"/>
        <end position="217"/>
    </location>
</feature>
<gene>
    <name evidence="9" type="primary">Necator_chrV.g18665</name>
    <name evidence="9" type="ORF">RB195_013874</name>
</gene>
<reference evidence="9 10" key="1">
    <citation type="submission" date="2023-08" db="EMBL/GenBank/DDBJ databases">
        <title>A Necator americanus chromosomal reference genome.</title>
        <authorList>
            <person name="Ilik V."/>
            <person name="Petrzelkova K.J."/>
            <person name="Pardy F."/>
            <person name="Fuh T."/>
            <person name="Niatou-Singa F.S."/>
            <person name="Gouil Q."/>
            <person name="Baker L."/>
            <person name="Ritchie M.E."/>
            <person name="Jex A.R."/>
            <person name="Gazzola D."/>
            <person name="Li H."/>
            <person name="Toshio Fujiwara R."/>
            <person name="Zhan B."/>
            <person name="Aroian R.V."/>
            <person name="Pafco B."/>
            <person name="Schwarz E.M."/>
        </authorList>
    </citation>
    <scope>NUCLEOTIDE SEQUENCE [LARGE SCALE GENOMIC DNA]</scope>
    <source>
        <strain evidence="9 10">Aroian</strain>
        <tissue evidence="9">Whole animal</tissue>
    </source>
</reference>
<organism evidence="9 10">
    <name type="scientific">Necator americanus</name>
    <name type="common">Human hookworm</name>
    <dbReference type="NCBI Taxonomy" id="51031"/>
    <lineage>
        <taxon>Eukaryota</taxon>
        <taxon>Metazoa</taxon>
        <taxon>Ecdysozoa</taxon>
        <taxon>Nematoda</taxon>
        <taxon>Chromadorea</taxon>
        <taxon>Rhabditida</taxon>
        <taxon>Rhabditina</taxon>
        <taxon>Rhabditomorpha</taxon>
        <taxon>Strongyloidea</taxon>
        <taxon>Ancylostomatidae</taxon>
        <taxon>Bunostominae</taxon>
        <taxon>Necator</taxon>
    </lineage>
</organism>
<sequence length="349" mass="41208">MLPSYVCSYAADFHCTQALFLDIGYMHMVFAYYVIVITVLIRTTSSSVGDSSSYYRSCTDNCRDAHSCPQRFDSCSWTSGSCFRCRYECMWKTVDLFMEHRGFAPQFHGKWPFVAVELPFLGMFDIVIQEPASFVFSLMNFYSLWLFYQQVKLIDQLESREAWRIYTFTGLVTWICSALFHARDCWVTEYLDYFSAFAFILSASYVSFCFTQSWFIGITSRSRLSTLYGSFLLLWFTRHVYHMTQHFDYGYNMRCCIGVSLLTTAMYLLYITFRWKRFSRLSRSDRMLIGLIIWTNGSVLLETLDFAPIFWIFDPHSLFHAATMPLPLYLSVFLREYVSENRYRLDKDV</sequence>
<evidence type="ECO:0000256" key="3">
    <source>
        <dbReference type="ARBA" id="ARBA00022502"/>
    </source>
</evidence>
<dbReference type="PANTHER" id="PTHR13148:SF0">
    <property type="entry name" value="POST-GPI ATTACHMENT TO PROTEINS FACTOR 3"/>
    <property type="match status" value="1"/>
</dbReference>
<evidence type="ECO:0000256" key="4">
    <source>
        <dbReference type="ARBA" id="ARBA00022692"/>
    </source>
</evidence>
<keyword evidence="6 8" id="KW-1133">Transmembrane helix</keyword>
<evidence type="ECO:0000256" key="1">
    <source>
        <dbReference type="ARBA" id="ARBA00004127"/>
    </source>
</evidence>
<proteinExistence type="inferred from homology"/>
<comment type="caution">
    <text evidence="9">The sequence shown here is derived from an EMBL/GenBank/DDBJ whole genome shotgun (WGS) entry which is preliminary data.</text>
</comment>
<feature type="transmembrane region" description="Helical" evidence="8">
    <location>
        <begin position="23"/>
        <end position="41"/>
    </location>
</feature>
<dbReference type="EMBL" id="JAVFWL010000005">
    <property type="protein sequence ID" value="KAK6755154.1"/>
    <property type="molecule type" value="Genomic_DNA"/>
</dbReference>
<dbReference type="Proteomes" id="UP001303046">
    <property type="component" value="Unassembled WGS sequence"/>
</dbReference>
<feature type="transmembrane region" description="Helical" evidence="8">
    <location>
        <begin position="291"/>
        <end position="313"/>
    </location>
</feature>
<accession>A0ABR1DXP7</accession>
<evidence type="ECO:0000313" key="9">
    <source>
        <dbReference type="EMBL" id="KAK6755154.1"/>
    </source>
</evidence>
<comment type="caution">
    <text evidence="8">Lacks conserved residue(s) required for the propagation of feature annotation.</text>
</comment>
<evidence type="ECO:0000256" key="7">
    <source>
        <dbReference type="ARBA" id="ARBA00023136"/>
    </source>
</evidence>
<dbReference type="PANTHER" id="PTHR13148">
    <property type="entry name" value="PER1-RELATED"/>
    <property type="match status" value="1"/>
</dbReference>
<feature type="transmembrane region" description="Helical" evidence="8">
    <location>
        <begin position="224"/>
        <end position="243"/>
    </location>
</feature>
<keyword evidence="4 8" id="KW-0812">Transmembrane</keyword>
<keyword evidence="7 8" id="KW-0472">Membrane</keyword>
<keyword evidence="3 8" id="KW-0337">GPI-anchor biosynthesis</keyword>
<comment type="similarity">
    <text evidence="2 8">Belongs to the PGAP3 family.</text>
</comment>
<feature type="transmembrane region" description="Helical" evidence="8">
    <location>
        <begin position="134"/>
        <end position="151"/>
    </location>
</feature>